<organism evidence="3 4">
    <name type="scientific">Polymorphospora rubra</name>
    <dbReference type="NCBI Taxonomy" id="338584"/>
    <lineage>
        <taxon>Bacteria</taxon>
        <taxon>Bacillati</taxon>
        <taxon>Actinomycetota</taxon>
        <taxon>Actinomycetes</taxon>
        <taxon>Micromonosporales</taxon>
        <taxon>Micromonosporaceae</taxon>
        <taxon>Polymorphospora</taxon>
    </lineage>
</organism>
<evidence type="ECO:0000313" key="4">
    <source>
        <dbReference type="Proteomes" id="UP000680866"/>
    </source>
</evidence>
<dbReference type="CDD" id="cd00090">
    <property type="entry name" value="HTH_ARSR"/>
    <property type="match status" value="1"/>
</dbReference>
<dbReference type="InterPro" id="IPR036390">
    <property type="entry name" value="WH_DNA-bd_sf"/>
</dbReference>
<dbReference type="Proteomes" id="UP000680866">
    <property type="component" value="Chromosome"/>
</dbReference>
<dbReference type="NCBIfam" id="NF033788">
    <property type="entry name" value="HTH_metalloreg"/>
    <property type="match status" value="1"/>
</dbReference>
<dbReference type="Pfam" id="PF12840">
    <property type="entry name" value="HTH_20"/>
    <property type="match status" value="1"/>
</dbReference>
<dbReference type="KEGG" id="pry:Prubr_28550"/>
<dbReference type="EMBL" id="AP023359">
    <property type="protein sequence ID" value="BCJ65834.1"/>
    <property type="molecule type" value="Genomic_DNA"/>
</dbReference>
<evidence type="ECO:0000313" key="3">
    <source>
        <dbReference type="EMBL" id="BCJ65834.1"/>
    </source>
</evidence>
<dbReference type="Gene3D" id="1.10.10.10">
    <property type="entry name" value="Winged helix-like DNA-binding domain superfamily/Winged helix DNA-binding domain"/>
    <property type="match status" value="1"/>
</dbReference>
<dbReference type="PRINTS" id="PR00778">
    <property type="entry name" value="HTHARSR"/>
</dbReference>
<dbReference type="PANTHER" id="PTHR38600">
    <property type="entry name" value="TRANSCRIPTIONAL REGULATORY PROTEIN"/>
    <property type="match status" value="1"/>
</dbReference>
<gene>
    <name evidence="3" type="ORF">Prubr_28550</name>
</gene>
<reference evidence="3" key="1">
    <citation type="submission" date="2020-08" db="EMBL/GenBank/DDBJ databases">
        <title>Whole genome shotgun sequence of Polymorphospora rubra NBRC 101157.</title>
        <authorList>
            <person name="Komaki H."/>
            <person name="Tamura T."/>
        </authorList>
    </citation>
    <scope>NUCLEOTIDE SEQUENCE</scope>
    <source>
        <strain evidence="3">NBRC 101157</strain>
    </source>
</reference>
<dbReference type="InterPro" id="IPR001845">
    <property type="entry name" value="HTH_ArsR_DNA-bd_dom"/>
</dbReference>
<keyword evidence="4" id="KW-1185">Reference proteome</keyword>
<proteinExistence type="predicted"/>
<dbReference type="PANTHER" id="PTHR38600:SF2">
    <property type="entry name" value="SLL0088 PROTEIN"/>
    <property type="match status" value="1"/>
</dbReference>
<sequence length="139" mass="14716">MSTADPALAPVFAALADETRWAILVRLGTGPASASALAVEFPVSRQAIAKHLAVLQETGLVRAERVGREVRFAAVGARLSAVGRDLERLASAWDRRLARIRTIAEAAEQPTGQPAERSASGRRRHAESDRAGGRQAPSG</sequence>
<dbReference type="GO" id="GO:0003700">
    <property type="term" value="F:DNA-binding transcription factor activity"/>
    <property type="evidence" value="ECO:0007669"/>
    <property type="project" value="InterPro"/>
</dbReference>
<dbReference type="SMART" id="SM00418">
    <property type="entry name" value="HTH_ARSR"/>
    <property type="match status" value="1"/>
</dbReference>
<name>A0A810MZG4_9ACTN</name>
<dbReference type="InterPro" id="IPR036388">
    <property type="entry name" value="WH-like_DNA-bd_sf"/>
</dbReference>
<dbReference type="AlphaFoldDB" id="A0A810MZG4"/>
<accession>A0A810MZG4</accession>
<evidence type="ECO:0000256" key="1">
    <source>
        <dbReference type="SAM" id="MobiDB-lite"/>
    </source>
</evidence>
<dbReference type="PROSITE" id="PS50987">
    <property type="entry name" value="HTH_ARSR_2"/>
    <property type="match status" value="1"/>
</dbReference>
<dbReference type="SUPFAM" id="SSF46785">
    <property type="entry name" value="Winged helix' DNA-binding domain"/>
    <property type="match status" value="1"/>
</dbReference>
<evidence type="ECO:0000259" key="2">
    <source>
        <dbReference type="PROSITE" id="PS50987"/>
    </source>
</evidence>
<dbReference type="InterPro" id="IPR011991">
    <property type="entry name" value="ArsR-like_HTH"/>
</dbReference>
<feature type="region of interest" description="Disordered" evidence="1">
    <location>
        <begin position="104"/>
        <end position="139"/>
    </location>
</feature>
<protein>
    <recommendedName>
        <fullName evidence="2">HTH arsR-type domain-containing protein</fullName>
    </recommendedName>
</protein>
<feature type="domain" description="HTH arsR-type" evidence="2">
    <location>
        <begin position="1"/>
        <end position="94"/>
    </location>
</feature>
<dbReference type="RefSeq" id="WP_212825540.1">
    <property type="nucleotide sequence ID" value="NZ_AP023359.1"/>
</dbReference>